<feature type="compositionally biased region" description="Polar residues" evidence="1">
    <location>
        <begin position="39"/>
        <end position="49"/>
    </location>
</feature>
<dbReference type="Gramene" id="PRQ45969">
    <property type="protein sequence ID" value="PRQ45969"/>
    <property type="gene ID" value="RchiOBHm_Chr3g0497521"/>
</dbReference>
<dbReference type="AlphaFoldDB" id="A0A2P6RHS0"/>
<gene>
    <name evidence="2" type="ORF">RchiOBHm_Chr3g0497521</name>
</gene>
<reference evidence="2 3" key="1">
    <citation type="journal article" date="2018" name="Nat. Genet.">
        <title>The Rosa genome provides new insights in the design of modern roses.</title>
        <authorList>
            <person name="Bendahmane M."/>
        </authorList>
    </citation>
    <scope>NUCLEOTIDE SEQUENCE [LARGE SCALE GENOMIC DNA]</scope>
    <source>
        <strain evidence="3">cv. Old Blush</strain>
    </source>
</reference>
<name>A0A2P6RHS0_ROSCH</name>
<organism evidence="2 3">
    <name type="scientific">Rosa chinensis</name>
    <name type="common">China rose</name>
    <dbReference type="NCBI Taxonomy" id="74649"/>
    <lineage>
        <taxon>Eukaryota</taxon>
        <taxon>Viridiplantae</taxon>
        <taxon>Streptophyta</taxon>
        <taxon>Embryophyta</taxon>
        <taxon>Tracheophyta</taxon>
        <taxon>Spermatophyta</taxon>
        <taxon>Magnoliopsida</taxon>
        <taxon>eudicotyledons</taxon>
        <taxon>Gunneridae</taxon>
        <taxon>Pentapetalae</taxon>
        <taxon>rosids</taxon>
        <taxon>fabids</taxon>
        <taxon>Rosales</taxon>
        <taxon>Rosaceae</taxon>
        <taxon>Rosoideae</taxon>
        <taxon>Rosoideae incertae sedis</taxon>
        <taxon>Rosa</taxon>
    </lineage>
</organism>
<keyword evidence="3" id="KW-1185">Reference proteome</keyword>
<dbReference type="EMBL" id="PDCK01000041">
    <property type="protein sequence ID" value="PRQ45969.1"/>
    <property type="molecule type" value="Genomic_DNA"/>
</dbReference>
<evidence type="ECO:0000256" key="1">
    <source>
        <dbReference type="SAM" id="MobiDB-lite"/>
    </source>
</evidence>
<accession>A0A2P6RHS0</accession>
<protein>
    <submittedName>
        <fullName evidence="2">Uncharacterized protein</fullName>
    </submittedName>
</protein>
<feature type="compositionally biased region" description="Basic residues" evidence="1">
    <location>
        <begin position="28"/>
        <end position="38"/>
    </location>
</feature>
<feature type="region of interest" description="Disordered" evidence="1">
    <location>
        <begin position="28"/>
        <end position="52"/>
    </location>
</feature>
<comment type="caution">
    <text evidence="2">The sequence shown here is derived from an EMBL/GenBank/DDBJ whole genome shotgun (WGS) entry which is preliminary data.</text>
</comment>
<evidence type="ECO:0000313" key="3">
    <source>
        <dbReference type="Proteomes" id="UP000238479"/>
    </source>
</evidence>
<dbReference type="Proteomes" id="UP000238479">
    <property type="component" value="Chromosome 3"/>
</dbReference>
<proteinExistence type="predicted"/>
<sequence length="69" mass="7717">MLSCFYLLRLRHSSSHPELCVISPIKKRASSAKPKSSHVSKTQQSTPSFDGQGLSFPYCCLREQLTFLG</sequence>
<evidence type="ECO:0000313" key="2">
    <source>
        <dbReference type="EMBL" id="PRQ45969.1"/>
    </source>
</evidence>